<name>A0A917LET7_9ACTN</name>
<evidence type="ECO:0000313" key="1">
    <source>
        <dbReference type="EMBL" id="GGJ59048.1"/>
    </source>
</evidence>
<reference evidence="1" key="1">
    <citation type="journal article" date="2014" name="Int. J. Syst. Evol. Microbiol.">
        <title>Complete genome sequence of Corynebacterium casei LMG S-19264T (=DSM 44701T), isolated from a smear-ripened cheese.</title>
        <authorList>
            <consortium name="US DOE Joint Genome Institute (JGI-PGF)"/>
            <person name="Walter F."/>
            <person name="Albersmeier A."/>
            <person name="Kalinowski J."/>
            <person name="Ruckert C."/>
        </authorList>
    </citation>
    <scope>NUCLEOTIDE SEQUENCE</scope>
    <source>
        <strain evidence="1">JCM 3086</strain>
    </source>
</reference>
<dbReference type="RefSeq" id="WP_189316436.1">
    <property type="nucleotide sequence ID" value="NZ_BMQA01000059.1"/>
</dbReference>
<organism evidence="1 2">
    <name type="scientific">Streptomyces brasiliensis</name>
    <dbReference type="NCBI Taxonomy" id="1954"/>
    <lineage>
        <taxon>Bacteria</taxon>
        <taxon>Bacillati</taxon>
        <taxon>Actinomycetota</taxon>
        <taxon>Actinomycetes</taxon>
        <taxon>Kitasatosporales</taxon>
        <taxon>Streptomycetaceae</taxon>
        <taxon>Streptomyces</taxon>
    </lineage>
</organism>
<dbReference type="EMBL" id="BMQA01000059">
    <property type="protein sequence ID" value="GGJ59048.1"/>
    <property type="molecule type" value="Genomic_DNA"/>
</dbReference>
<comment type="caution">
    <text evidence="1">The sequence shown here is derived from an EMBL/GenBank/DDBJ whole genome shotgun (WGS) entry which is preliminary data.</text>
</comment>
<evidence type="ECO:0000313" key="2">
    <source>
        <dbReference type="Proteomes" id="UP000657574"/>
    </source>
</evidence>
<accession>A0A917LET7</accession>
<dbReference type="AlphaFoldDB" id="A0A917LET7"/>
<keyword evidence="2" id="KW-1185">Reference proteome</keyword>
<dbReference type="Proteomes" id="UP000657574">
    <property type="component" value="Unassembled WGS sequence"/>
</dbReference>
<reference evidence="1" key="2">
    <citation type="submission" date="2020-09" db="EMBL/GenBank/DDBJ databases">
        <authorList>
            <person name="Sun Q."/>
            <person name="Ohkuma M."/>
        </authorList>
    </citation>
    <scope>NUCLEOTIDE SEQUENCE</scope>
    <source>
        <strain evidence="1">JCM 3086</strain>
    </source>
</reference>
<protein>
    <submittedName>
        <fullName evidence="1">Uncharacterized protein</fullName>
    </submittedName>
</protein>
<sequence length="302" mass="32383">MWFAVACVVDCGGDWDAVDARLARERSGGVNNVAPPAARRRLRGALTDLLRVAPERPDDTAEPVRGLLESVGNGVTLTQVGYLPRALVVEAAERYDWYLPGMVPRTECDVARLVELHELARATRLLAKRQRKLALTARGRQHLADPALLQATAARAWFGGGVRAELAEAASAALLNDELTLDDLTGAVHALVVEAFTLADGSAPQPDDTRHFLWQWLRPGEALGFLAYGRQPLVAPGRCVIRQGEGAYEAVQAEQLPGGDANRGGPVGGIGGDPQGGYVIHACRIRCTSSVSPTDRFSSCHR</sequence>
<gene>
    <name evidence="1" type="ORF">GCM10010121_082140</name>
</gene>
<proteinExistence type="predicted"/>